<protein>
    <submittedName>
        <fullName evidence="1">Uncharacterized protein</fullName>
    </submittedName>
</protein>
<proteinExistence type="predicted"/>
<evidence type="ECO:0000313" key="1">
    <source>
        <dbReference type="EMBL" id="VAW43367.1"/>
    </source>
</evidence>
<reference evidence="1" key="1">
    <citation type="submission" date="2018-06" db="EMBL/GenBank/DDBJ databases">
        <authorList>
            <person name="Zhirakovskaya E."/>
        </authorList>
    </citation>
    <scope>NUCLEOTIDE SEQUENCE</scope>
</reference>
<sequence length="54" mass="6092">MSESEYLMVEEALTAAFSRVCFDGRLDLWTHIQNVLTAMQEDAEALELDGRLAT</sequence>
<name>A0A3B0VY74_9ZZZZ</name>
<gene>
    <name evidence="1" type="ORF">MNBD_CHLOROFLEXI01-3748</name>
</gene>
<organism evidence="1">
    <name type="scientific">hydrothermal vent metagenome</name>
    <dbReference type="NCBI Taxonomy" id="652676"/>
    <lineage>
        <taxon>unclassified sequences</taxon>
        <taxon>metagenomes</taxon>
        <taxon>ecological metagenomes</taxon>
    </lineage>
</organism>
<accession>A0A3B0VY74</accession>
<dbReference type="AlphaFoldDB" id="A0A3B0VY74"/>
<dbReference type="EMBL" id="UOEU01001071">
    <property type="protein sequence ID" value="VAW43367.1"/>
    <property type="molecule type" value="Genomic_DNA"/>
</dbReference>